<keyword evidence="3" id="KW-0472">Membrane</keyword>
<dbReference type="Proteomes" id="UP000663834">
    <property type="component" value="Unassembled WGS sequence"/>
</dbReference>
<evidence type="ECO:0000313" key="10">
    <source>
        <dbReference type="Proteomes" id="UP000663856"/>
    </source>
</evidence>
<dbReference type="Proteomes" id="UP000663856">
    <property type="component" value="Unassembled WGS sequence"/>
</dbReference>
<evidence type="ECO:0000313" key="9">
    <source>
        <dbReference type="EMBL" id="CAF4613533.1"/>
    </source>
</evidence>
<evidence type="ECO:0000313" key="7">
    <source>
        <dbReference type="EMBL" id="CAF1928617.1"/>
    </source>
</evidence>
<dbReference type="Proteomes" id="UP000681967">
    <property type="component" value="Unassembled WGS sequence"/>
</dbReference>
<evidence type="ECO:0000256" key="2">
    <source>
        <dbReference type="ARBA" id="ARBA00023157"/>
    </source>
</evidence>
<dbReference type="EMBL" id="CAJNRF010004560">
    <property type="protein sequence ID" value="CAF2061108.1"/>
    <property type="molecule type" value="Genomic_DNA"/>
</dbReference>
<dbReference type="AlphaFoldDB" id="A0A816QKL5"/>
<keyword evidence="1" id="KW-0732">Signal</keyword>
<gene>
    <name evidence="9" type="ORF">BYL167_LOCUS40651</name>
    <name evidence="5" type="ORF">CJN711_LOCUS6185</name>
    <name evidence="6" type="ORF">KQP761_LOCUS21181</name>
    <name evidence="7" type="ORF">MBJ925_LOCUS3782</name>
    <name evidence="8" type="ORF">WKI299_LOCUS12128</name>
</gene>
<dbReference type="Gene3D" id="2.70.130.10">
    <property type="entry name" value="Mannose-6-phosphate receptor binding domain"/>
    <property type="match status" value="1"/>
</dbReference>
<dbReference type="OrthoDB" id="10024397at2759"/>
<dbReference type="Proteomes" id="UP000663824">
    <property type="component" value="Unassembled WGS sequence"/>
</dbReference>
<evidence type="ECO:0000256" key="3">
    <source>
        <dbReference type="SAM" id="Phobius"/>
    </source>
</evidence>
<dbReference type="InterPro" id="IPR009011">
    <property type="entry name" value="Man6P_isomerase_rcpt-bd_dom_sf"/>
</dbReference>
<dbReference type="PANTHER" id="PTHR12630">
    <property type="entry name" value="N-LINKED OLIGOSACCHARIDE PROCESSING"/>
    <property type="match status" value="1"/>
</dbReference>
<evidence type="ECO:0000259" key="4">
    <source>
        <dbReference type="PROSITE" id="PS51914"/>
    </source>
</evidence>
<name>A0A816QKL5_9BILA</name>
<evidence type="ECO:0000256" key="1">
    <source>
        <dbReference type="ARBA" id="ARBA00022729"/>
    </source>
</evidence>
<dbReference type="SUPFAM" id="SSF50911">
    <property type="entry name" value="Mannose 6-phosphate receptor domain"/>
    <property type="match status" value="1"/>
</dbReference>
<evidence type="ECO:0000313" key="8">
    <source>
        <dbReference type="EMBL" id="CAF2061108.1"/>
    </source>
</evidence>
<accession>A0A816QKL5</accession>
<feature type="transmembrane region" description="Helical" evidence="3">
    <location>
        <begin position="176"/>
        <end position="197"/>
    </location>
</feature>
<dbReference type="EMBL" id="CAJNOV010001837">
    <property type="protein sequence ID" value="CAF1080823.1"/>
    <property type="molecule type" value="Genomic_DNA"/>
</dbReference>
<dbReference type="PROSITE" id="PS51914">
    <property type="entry name" value="MRH"/>
    <property type="match status" value="1"/>
</dbReference>
<dbReference type="InterPro" id="IPR036607">
    <property type="entry name" value="PRKCSH"/>
</dbReference>
<dbReference type="GO" id="GO:0017177">
    <property type="term" value="C:glucosidase II complex"/>
    <property type="evidence" value="ECO:0007669"/>
    <property type="project" value="TreeGrafter"/>
</dbReference>
<proteinExistence type="predicted"/>
<evidence type="ECO:0000313" key="5">
    <source>
        <dbReference type="EMBL" id="CAF1080823.1"/>
    </source>
</evidence>
<comment type="caution">
    <text evidence="8">The sequence shown here is derived from an EMBL/GenBank/DDBJ whole genome shotgun (WGS) entry which is preliminary data.</text>
</comment>
<evidence type="ECO:0000313" key="6">
    <source>
        <dbReference type="EMBL" id="CAF1590912.1"/>
    </source>
</evidence>
<keyword evidence="2" id="KW-1015">Disulfide bond</keyword>
<dbReference type="GO" id="GO:0006491">
    <property type="term" value="P:N-glycan processing"/>
    <property type="evidence" value="ECO:0007669"/>
    <property type="project" value="TreeGrafter"/>
</dbReference>
<dbReference type="Proteomes" id="UP000663855">
    <property type="component" value="Unassembled WGS sequence"/>
</dbReference>
<sequence length="198" mass="22214">MKYLNGNKCWGGSARSFTVTFQCGIKHQIVDVAESTQCEYTMIFATPLARDEITAKESFLGSVPVQQTPVVNEICQVKTINGLCQPLVITVKFNPSWNTINKRGWCQQATTYFCCLKSRLDKCPQQEVQNQFQQVEHYLQSQININCPGGIDGCSRHSTDARCKIGLVQSNSSSSIVYLFVIFFAQSVLQIPLLLLLF</sequence>
<dbReference type="InterPro" id="IPR044865">
    <property type="entry name" value="MRH_dom"/>
</dbReference>
<feature type="domain" description="MRH" evidence="4">
    <location>
        <begin position="1"/>
        <end position="52"/>
    </location>
</feature>
<keyword evidence="3" id="KW-1133">Transmembrane helix</keyword>
<dbReference type="EMBL" id="CAJNRE010000556">
    <property type="protein sequence ID" value="CAF1928617.1"/>
    <property type="molecule type" value="Genomic_DNA"/>
</dbReference>
<dbReference type="InterPro" id="IPR039794">
    <property type="entry name" value="Gtb1-like"/>
</dbReference>
<reference evidence="8" key="1">
    <citation type="submission" date="2021-02" db="EMBL/GenBank/DDBJ databases">
        <authorList>
            <person name="Nowell W R."/>
        </authorList>
    </citation>
    <scope>NUCLEOTIDE SEQUENCE</scope>
</reference>
<dbReference type="Pfam" id="PF13015">
    <property type="entry name" value="PRKCSH_1"/>
    <property type="match status" value="1"/>
</dbReference>
<keyword evidence="3" id="KW-0812">Transmembrane</keyword>
<protein>
    <recommendedName>
        <fullName evidence="4">MRH domain-containing protein</fullName>
    </recommendedName>
</protein>
<dbReference type="PANTHER" id="PTHR12630:SF1">
    <property type="entry name" value="GLUCOSIDASE 2 SUBUNIT BETA"/>
    <property type="match status" value="1"/>
</dbReference>
<organism evidence="8 10">
    <name type="scientific">Rotaria magnacalcarata</name>
    <dbReference type="NCBI Taxonomy" id="392030"/>
    <lineage>
        <taxon>Eukaryota</taxon>
        <taxon>Metazoa</taxon>
        <taxon>Spiralia</taxon>
        <taxon>Gnathifera</taxon>
        <taxon>Rotifera</taxon>
        <taxon>Eurotatoria</taxon>
        <taxon>Bdelloidea</taxon>
        <taxon>Philodinida</taxon>
        <taxon>Philodinidae</taxon>
        <taxon>Rotaria</taxon>
    </lineage>
</organism>
<dbReference type="EMBL" id="CAJOBH010101146">
    <property type="protein sequence ID" value="CAF4613533.1"/>
    <property type="molecule type" value="Genomic_DNA"/>
</dbReference>
<dbReference type="EMBL" id="CAJNOW010010949">
    <property type="protein sequence ID" value="CAF1590912.1"/>
    <property type="molecule type" value="Genomic_DNA"/>
</dbReference>